<gene>
    <name evidence="2" type="ORF">POVWA1_050550</name>
    <name evidence="1" type="ORF">POVWA2_011860</name>
</gene>
<evidence type="ECO:0000313" key="2">
    <source>
        <dbReference type="EMBL" id="SBT44759.1"/>
    </source>
</evidence>
<evidence type="ECO:0000313" key="1">
    <source>
        <dbReference type="EMBL" id="SBT32873.1"/>
    </source>
</evidence>
<protein>
    <submittedName>
        <fullName evidence="2">Uncharacterized protein</fullName>
    </submittedName>
</protein>
<evidence type="ECO:0000313" key="4">
    <source>
        <dbReference type="Proteomes" id="UP000078555"/>
    </source>
</evidence>
<dbReference type="EMBL" id="FLRD01000135">
    <property type="protein sequence ID" value="SBT44759.1"/>
    <property type="molecule type" value="Genomic_DNA"/>
</dbReference>
<dbReference type="Proteomes" id="UP000078555">
    <property type="component" value="Unassembled WGS sequence"/>
</dbReference>
<dbReference type="AlphaFoldDB" id="A0A1A8ZL10"/>
<name>A0A1A8ZL10_PLAOA</name>
<reference evidence="2" key="2">
    <citation type="submission" date="2016-05" db="EMBL/GenBank/DDBJ databases">
        <authorList>
            <person name="Lavstsen T."/>
            <person name="Jespersen J.S."/>
        </authorList>
    </citation>
    <scope>NUCLEOTIDE SEQUENCE [LARGE SCALE GENOMIC DNA]</scope>
</reference>
<evidence type="ECO:0000313" key="3">
    <source>
        <dbReference type="Proteomes" id="UP000078550"/>
    </source>
</evidence>
<dbReference type="Proteomes" id="UP000078550">
    <property type="component" value="Unassembled WGS sequence"/>
</dbReference>
<proteinExistence type="predicted"/>
<keyword evidence="4" id="KW-1185">Reference proteome</keyword>
<dbReference type="EMBL" id="FLRE01000044">
    <property type="protein sequence ID" value="SBT32873.1"/>
    <property type="molecule type" value="Genomic_DNA"/>
</dbReference>
<sequence length="119" mass="13000">MRAMGIHSIGELPPYVKRRKAHEKDTPIDVAQKRKKKKKKKIAYRMIKRWNVVEVEVVAAEVVAAEAVAAEVVAAEVVAAEAVAAEAVEARAVLPNGADAHNGITLMRSDLRGRFKCCV</sequence>
<accession>A0A1A8ZL10</accession>
<organism evidence="2 4">
    <name type="scientific">Plasmodium ovale wallikeri</name>
    <dbReference type="NCBI Taxonomy" id="864142"/>
    <lineage>
        <taxon>Eukaryota</taxon>
        <taxon>Sar</taxon>
        <taxon>Alveolata</taxon>
        <taxon>Apicomplexa</taxon>
        <taxon>Aconoidasida</taxon>
        <taxon>Haemosporida</taxon>
        <taxon>Plasmodiidae</taxon>
        <taxon>Plasmodium</taxon>
        <taxon>Plasmodium (Plasmodium)</taxon>
    </lineage>
</organism>
<reference evidence="3 4" key="1">
    <citation type="submission" date="2016-05" db="EMBL/GenBank/DDBJ databases">
        <authorList>
            <person name="Naeem Raeece"/>
        </authorList>
    </citation>
    <scope>NUCLEOTIDE SEQUENCE [LARGE SCALE GENOMIC DNA]</scope>
</reference>